<keyword evidence="8" id="KW-1185">Reference proteome</keyword>
<evidence type="ECO:0000313" key="9">
    <source>
        <dbReference type="WBParaSite" id="ALUE_0001331801-mRNA-1"/>
    </source>
</evidence>
<evidence type="ECO:0000256" key="4">
    <source>
        <dbReference type="ARBA" id="ARBA00022840"/>
    </source>
</evidence>
<dbReference type="InterPro" id="IPR014001">
    <property type="entry name" value="Helicase_ATP-bd"/>
</dbReference>
<feature type="domain" description="Helicase ATP-binding" evidence="6">
    <location>
        <begin position="791"/>
        <end position="961"/>
    </location>
</feature>
<keyword evidence="1" id="KW-0547">Nucleotide-binding</keyword>
<feature type="domain" description="Helicase C-terminal" evidence="7">
    <location>
        <begin position="1254"/>
        <end position="1403"/>
    </location>
</feature>
<organism evidence="8 9">
    <name type="scientific">Ascaris lumbricoides</name>
    <name type="common">Giant roundworm</name>
    <dbReference type="NCBI Taxonomy" id="6252"/>
    <lineage>
        <taxon>Eukaryota</taxon>
        <taxon>Metazoa</taxon>
        <taxon>Ecdysozoa</taxon>
        <taxon>Nematoda</taxon>
        <taxon>Chromadorea</taxon>
        <taxon>Rhabditida</taxon>
        <taxon>Spirurina</taxon>
        <taxon>Ascaridomorpha</taxon>
        <taxon>Ascaridoidea</taxon>
        <taxon>Ascarididae</taxon>
        <taxon>Ascaris</taxon>
    </lineage>
</organism>
<dbReference type="SUPFAM" id="SSF52540">
    <property type="entry name" value="P-loop containing nucleoside triphosphate hydrolases"/>
    <property type="match status" value="1"/>
</dbReference>
<dbReference type="Pfam" id="PF26076">
    <property type="entry name" value="WHD_DDX60"/>
    <property type="match status" value="1"/>
</dbReference>
<dbReference type="PANTHER" id="PTHR44533:SF4">
    <property type="entry name" value="DEAD_H RNA HELICASE, PUTATIVE-RELATED"/>
    <property type="match status" value="1"/>
</dbReference>
<evidence type="ECO:0000256" key="1">
    <source>
        <dbReference type="ARBA" id="ARBA00022741"/>
    </source>
</evidence>
<dbReference type="PANTHER" id="PTHR44533">
    <property type="entry name" value="DEAD/H RNA HELICASE, PUTATIVE-RELATED"/>
    <property type="match status" value="1"/>
</dbReference>
<proteinExistence type="predicted"/>
<dbReference type="InterPro" id="IPR001650">
    <property type="entry name" value="Helicase_C-like"/>
</dbReference>
<dbReference type="GO" id="GO:0003676">
    <property type="term" value="F:nucleic acid binding"/>
    <property type="evidence" value="ECO:0007669"/>
    <property type="project" value="InterPro"/>
</dbReference>
<evidence type="ECO:0000256" key="2">
    <source>
        <dbReference type="ARBA" id="ARBA00022801"/>
    </source>
</evidence>
<dbReference type="InterPro" id="IPR055124">
    <property type="entry name" value="PIN-like_DDX60"/>
</dbReference>
<accession>A0A9J2PV66</accession>
<feature type="region of interest" description="Disordered" evidence="5">
    <location>
        <begin position="583"/>
        <end position="617"/>
    </location>
</feature>
<dbReference type="SMART" id="SM00490">
    <property type="entry name" value="HELICc"/>
    <property type="match status" value="1"/>
</dbReference>
<evidence type="ECO:0000259" key="7">
    <source>
        <dbReference type="PROSITE" id="PS51194"/>
    </source>
</evidence>
<dbReference type="GO" id="GO:0005524">
    <property type="term" value="F:ATP binding"/>
    <property type="evidence" value="ECO:0007669"/>
    <property type="project" value="UniProtKB-KW"/>
</dbReference>
<dbReference type="FunFam" id="3.40.50.300:FF:001039">
    <property type="entry name" value="ATP-dependent RNA helicase DDX60"/>
    <property type="match status" value="1"/>
</dbReference>
<keyword evidence="3" id="KW-0347">Helicase</keyword>
<dbReference type="Gene3D" id="3.40.50.300">
    <property type="entry name" value="P-loop containing nucleotide triphosphate hydrolases"/>
    <property type="match status" value="2"/>
</dbReference>
<dbReference type="Pfam" id="PF00270">
    <property type="entry name" value="DEAD"/>
    <property type="match status" value="1"/>
</dbReference>
<dbReference type="InterPro" id="IPR059032">
    <property type="entry name" value="WHD_DDX60"/>
</dbReference>
<keyword evidence="2" id="KW-0378">Hydrolase</keyword>
<evidence type="ECO:0000313" key="8">
    <source>
        <dbReference type="Proteomes" id="UP000036681"/>
    </source>
</evidence>
<dbReference type="Pfam" id="PF23002">
    <property type="entry name" value="PIN-like_DDX60"/>
    <property type="match status" value="1"/>
</dbReference>
<feature type="compositionally biased region" description="Basic and acidic residues" evidence="5">
    <location>
        <begin position="1201"/>
        <end position="1225"/>
    </location>
</feature>
<evidence type="ECO:0000259" key="6">
    <source>
        <dbReference type="PROSITE" id="PS51192"/>
    </source>
</evidence>
<dbReference type="Pfam" id="PF00271">
    <property type="entry name" value="Helicase_C"/>
    <property type="match status" value="1"/>
</dbReference>
<dbReference type="PROSITE" id="PS51194">
    <property type="entry name" value="HELICASE_CTER"/>
    <property type="match status" value="1"/>
</dbReference>
<dbReference type="GO" id="GO:0016787">
    <property type="term" value="F:hydrolase activity"/>
    <property type="evidence" value="ECO:0007669"/>
    <property type="project" value="UniProtKB-KW"/>
</dbReference>
<dbReference type="Proteomes" id="UP000036681">
    <property type="component" value="Unplaced"/>
</dbReference>
<dbReference type="InterPro" id="IPR052431">
    <property type="entry name" value="SKI2_subfamily_helicases"/>
</dbReference>
<dbReference type="SMART" id="SM00487">
    <property type="entry name" value="DEXDc"/>
    <property type="match status" value="1"/>
</dbReference>
<sequence length="1729" mass="196489">MSRWGDSDDEQVVPAAPVIPITSTKVVPPAVAKTIEDQLLAANDQNAPNDEDVASALSAGSERESDNEAEDEGDVVISYNFSIDPQEVDVCRVLNQFPSKYDNIIAEFADVEIFLISVDGLIMELTSHWYLNWSLGGQTIVIAKQIDNLLTQLSHLGGKFKLVWMTDLMPYYAEDTVLNFLRSFVAAHLAQSQWAEDIECFNGPLDQRWSVYLQQLTPSFLMIAVADPSERVCVNKELKFAKMLACVALNTLAAAIPIVHFNGLLVNLCSVYCHRVEALSIDFKGWEQYLAFVWSKHAKPIERRVDLSTVKNTAELWAKVISACKREEKLGAKFDQLASAVLIAALVGARRGTDRIYLPEPKSPKRGLDQITHRRALLSACSKLLDSIDFAPISSSLLFLRLLQNHPLKFSLADLWDGRLILCIADEVDAARKVSPYRIQSELAPLHKMASLELSLEVDTEDRLFDAPPKKQPLIADTHLLPVESDVLLLYAHEWQQLIAKYSDAKEPQIFELFNRAAEWHFHPIQEEYARPMDKVDNSCHSKKQFNKQRQFLSRWFESFAQSLEGRGSNLLVDFSRTPRGFAAPEEGAGDVKKKEKQQWQQKGKGGKGKKDAAPSKKELILAANKNKKSEKLVENEKQMVKFATMQGKNAITLLENLMSKLELKESRAQCVYEQMVRVAKEVTALEGAAYVEQRRVRAVALVGKIKQLLTVHWDNLDEHQKSIVTEMWISLGFEKSKKRSIYDENRLSLNINMVYYQLAYGGELIDIQSDPQKDSRVTGFHPDAWQRKMLDAVDRNHSAVIVAPTSAGKTFVSYYCIEKVLRQSDDDIVVYVSPSKALLNQVCGSVYARFRNKTLSGGKSLFGALTHEFADNALNCQVLITVPECLEDLLMSCNSTVQAIVNKIKYVIFDEVHCISASSEAHIWEHLLLLIRCPFLALSATIGNAEVLHGWLQSAEQSKTPKGGNVRKVELIRYGERYSELELCMQRINEDDLDATLKEEEQDSMLQHFMPYGVYKPVKLSMFGIPDDQQLTARQILDLYYALAEVDAKIKEELEPCKFFNYHEGGDRVWLSRADLRALENALKSRFLAWLKSDQDKVNRVLDKLGNNVQQQLAYRSKPFDQRGTALRSIVPLVMELRDNEMLPAICFNDDRRICERLAERLFEHLEEQQKKFEESADYKNKYEIKDEEKLMKLAKRKRDARERPKVTKTKGEKDNRDEEREPVEVDEFDPLAAQRLRLSQALERFKLRARLRDEDLLTKMKERMNRGGGRGRESTKQLLRLFERGIGYHHEGLTAVERGAVEILFRSGQLAIVFSTSTLALGMNMPCKTVLFGVDTPMLTPLQFRQMSGRAGRRGYDKSGTVIFMSIPTAKIRRLLTASLSTLRGNLPFTTSFVLRLFSYVHQKGDCDGTQLMGIKGASSRFDVRVQTALTLLENSFTLFTRSEMRSALQKQIKLFTLFSVQLLRSLELLNEKGEPHGMAPVVCHLAAHEPGNLLFAYLLQNGIFHRLCKQYAHDRNTLKSTLILVFANLFTSRRLPLGWDPNDKQSYPSDGESKVFLGKMPKGFISLVKAYNANVENLFRAFMQLTSANNSLQGNCFSLAGNPDSSLSVFSTDIVRPLHDEFIFDEGLIPAHALSRYDHRGREIFMNAYAVDFWRLKSKKALERNNNISDRETWFLIHDFSITLEKISGALSTVGRSKDPFVEIMKELSDEYDRKFRGAFGMKQKY</sequence>
<dbReference type="GO" id="GO:0004386">
    <property type="term" value="F:helicase activity"/>
    <property type="evidence" value="ECO:0007669"/>
    <property type="project" value="UniProtKB-KW"/>
</dbReference>
<dbReference type="GO" id="GO:0005737">
    <property type="term" value="C:cytoplasm"/>
    <property type="evidence" value="ECO:0007669"/>
    <property type="project" value="TreeGrafter"/>
</dbReference>
<keyword evidence="4" id="KW-0067">ATP-binding</keyword>
<evidence type="ECO:0000256" key="5">
    <source>
        <dbReference type="SAM" id="MobiDB-lite"/>
    </source>
</evidence>
<name>A0A9J2PV66_ASCLU</name>
<feature type="region of interest" description="Disordered" evidence="5">
    <location>
        <begin position="1196"/>
        <end position="1227"/>
    </location>
</feature>
<feature type="region of interest" description="Disordered" evidence="5">
    <location>
        <begin position="42"/>
        <end position="71"/>
    </location>
</feature>
<dbReference type="PROSITE" id="PS51192">
    <property type="entry name" value="HELICASE_ATP_BIND_1"/>
    <property type="match status" value="1"/>
</dbReference>
<evidence type="ECO:0000256" key="3">
    <source>
        <dbReference type="ARBA" id="ARBA00022806"/>
    </source>
</evidence>
<dbReference type="InterPro" id="IPR011545">
    <property type="entry name" value="DEAD/DEAH_box_helicase_dom"/>
</dbReference>
<reference evidence="9" key="1">
    <citation type="submission" date="2023-03" db="UniProtKB">
        <authorList>
            <consortium name="WormBaseParasite"/>
        </authorList>
    </citation>
    <scope>IDENTIFICATION</scope>
</reference>
<protein>
    <submittedName>
        <fullName evidence="9">Helicase ATP-binding domain-containing protein</fullName>
    </submittedName>
</protein>
<dbReference type="WBParaSite" id="ALUE_0001331801-mRNA-1">
    <property type="protein sequence ID" value="ALUE_0001331801-mRNA-1"/>
    <property type="gene ID" value="ALUE_0001331801"/>
</dbReference>
<dbReference type="InterPro" id="IPR027417">
    <property type="entry name" value="P-loop_NTPase"/>
</dbReference>